<dbReference type="EMBL" id="HG721989">
    <property type="protein sequence ID" value="CDJ61040.1"/>
    <property type="molecule type" value="Genomic_DNA"/>
</dbReference>
<evidence type="ECO:0000313" key="2">
    <source>
        <dbReference type="EMBL" id="CDJ61040.1"/>
    </source>
</evidence>
<feature type="region of interest" description="Disordered" evidence="1">
    <location>
        <begin position="300"/>
        <end position="327"/>
    </location>
</feature>
<dbReference type="Gene3D" id="2.130.10.10">
    <property type="entry name" value="YVTN repeat-like/Quinoprotein amine dehydrogenase"/>
    <property type="match status" value="1"/>
</dbReference>
<feature type="region of interest" description="Disordered" evidence="1">
    <location>
        <begin position="1"/>
        <end position="24"/>
    </location>
</feature>
<sequence length="397" mass="42247">MWSDLSVDGCSADPGGGVPEDVESASSASLSSSSFSFRSCWGFSVASRQAAAVVPFFSRSALRVDTVHDHLLVYCLGSWCVVRGPASGGDAASSAGVFAPLKGSLHFTSDSEVNPQKVEPDKTCNVSPTPHSAHITPPHPLGPPSPSYSERVFLRHHSKVNLLVYSQALDLCLSAEQQTTTKGSGALPVCRLWSPHTLEEAALVQLPFKQEVTAAQFSANGSLLLLLLSDPQHSLAVYFNVSQTVQRRLPAEAHLQAASALPVLRPTHVTPCTRSLLNGLTLESSARLAGLCSFSRCRSKWRGSSSVGTPQDGGDTKSESGSKYSNGEGALIRVGTCTLPNTPQHLRGLCGPSMEFRRHPTPFAFQSFECTGESKELHSSAVENRNPVPLSLSSESH</sequence>
<feature type="region of interest" description="Disordered" evidence="1">
    <location>
        <begin position="109"/>
        <end position="141"/>
    </location>
</feature>
<reference evidence="2" key="1">
    <citation type="submission" date="2013-10" db="EMBL/GenBank/DDBJ databases">
        <title>Genomic analysis of the causative agents of coccidiosis in chickens.</title>
        <authorList>
            <person name="Reid A.J."/>
            <person name="Blake D."/>
            <person name="Billington K."/>
            <person name="Browne H."/>
            <person name="Dunn M."/>
            <person name="Hung S."/>
            <person name="Kawahara F."/>
            <person name="Miranda-Saavedra D."/>
            <person name="Mourier T."/>
            <person name="Nagra H."/>
            <person name="Otto T.D."/>
            <person name="Rawlings N."/>
            <person name="Sanchez A."/>
            <person name="Sanders M."/>
            <person name="Subramaniam C."/>
            <person name="Tay Y."/>
            <person name="Dear P."/>
            <person name="Doerig C."/>
            <person name="Gruber A."/>
            <person name="Parkinson J."/>
            <person name="Shirley M."/>
            <person name="Wan K.L."/>
            <person name="Berriman M."/>
            <person name="Tomley F."/>
            <person name="Pain A."/>
        </authorList>
    </citation>
    <scope>NUCLEOTIDE SEQUENCE [LARGE SCALE GENOMIC DNA]</scope>
    <source>
        <strain evidence="2">Weybridge</strain>
    </source>
</reference>
<dbReference type="VEuPathDB" id="ToxoDB:EMWEY_00037350"/>
<protein>
    <submittedName>
        <fullName evidence="2">Uncharacterized protein</fullName>
    </submittedName>
</protein>
<accession>U6MHF1</accession>
<name>U6MHF1_EIMMA</name>
<proteinExistence type="predicted"/>
<dbReference type="RefSeq" id="XP_013337690.1">
    <property type="nucleotide sequence ID" value="XM_013482236.1"/>
</dbReference>
<keyword evidence="3" id="KW-1185">Reference proteome</keyword>
<reference evidence="2" key="2">
    <citation type="submission" date="2013-10" db="EMBL/GenBank/DDBJ databases">
        <authorList>
            <person name="Aslett M."/>
        </authorList>
    </citation>
    <scope>NUCLEOTIDE SEQUENCE [LARGE SCALE GENOMIC DNA]</scope>
    <source>
        <strain evidence="2">Weybridge</strain>
    </source>
</reference>
<dbReference type="Proteomes" id="UP000030763">
    <property type="component" value="Unassembled WGS sequence"/>
</dbReference>
<organism evidence="2 3">
    <name type="scientific">Eimeria maxima</name>
    <name type="common">Coccidian parasite</name>
    <dbReference type="NCBI Taxonomy" id="5804"/>
    <lineage>
        <taxon>Eukaryota</taxon>
        <taxon>Sar</taxon>
        <taxon>Alveolata</taxon>
        <taxon>Apicomplexa</taxon>
        <taxon>Conoidasida</taxon>
        <taxon>Coccidia</taxon>
        <taxon>Eucoccidiorida</taxon>
        <taxon>Eimeriorina</taxon>
        <taxon>Eimeriidae</taxon>
        <taxon>Eimeria</taxon>
    </lineage>
</organism>
<evidence type="ECO:0000256" key="1">
    <source>
        <dbReference type="SAM" id="MobiDB-lite"/>
    </source>
</evidence>
<feature type="region of interest" description="Disordered" evidence="1">
    <location>
        <begin position="376"/>
        <end position="397"/>
    </location>
</feature>
<dbReference type="InterPro" id="IPR015943">
    <property type="entry name" value="WD40/YVTN_repeat-like_dom_sf"/>
</dbReference>
<dbReference type="OrthoDB" id="345815at2759"/>
<evidence type="ECO:0000313" key="3">
    <source>
        <dbReference type="Proteomes" id="UP000030763"/>
    </source>
</evidence>
<gene>
    <name evidence="2" type="ORF">EMWEY_00037350</name>
</gene>
<dbReference type="GeneID" id="25337721"/>
<dbReference type="AlphaFoldDB" id="U6MHF1"/>